<gene>
    <name evidence="8" type="ORF">ADICEAN_02529</name>
</gene>
<name>M7N543_9BACT</name>
<evidence type="ECO:0000256" key="6">
    <source>
        <dbReference type="SAM" id="MobiDB-lite"/>
    </source>
</evidence>
<dbReference type="Pfam" id="PF06803">
    <property type="entry name" value="DUF1232"/>
    <property type="match status" value="1"/>
</dbReference>
<accession>M7N543</accession>
<keyword evidence="9" id="KW-1185">Reference proteome</keyword>
<dbReference type="AlphaFoldDB" id="M7N543"/>
<feature type="compositionally biased region" description="Low complexity" evidence="6">
    <location>
        <begin position="336"/>
        <end position="350"/>
    </location>
</feature>
<sequence>MSREKHLKRLKASLSETQNILGDLIAGTGKDASKRFTKANKRLQHTYDDASSELEALLKESTSDVQKQFSSTRKDLEKQYASTRKDLDKQAAKAKSQLSNRFADGKALARSAKAGLGASAIALASKTHLPSRAANAAAFLAKTGLAAKAVELATKADLRTRTANLLEGAAGGFIAARNKLNPNSKVIVLNEKDRHNVSKAGYFARFAVLAIVIISKREKLMKLGKDLYNKIQEKGVKEALTQEASEQFNTMRRLIKAYSNGQYREFPYRSLVKIVAAVIYFVSVVDLIPDFIPVLGLTDDLAILAWVYASVKDDLQQFVEWEAAEDKRKTRLAKQSSGSSSGSDSASGSGIANVGNASASDRKASPNVTTSSGETGKATVTTGTTGSSSSASSSSAGDTSTAGRTPSSGGSSSNPGNRTGGNSPS</sequence>
<dbReference type="RefSeq" id="WP_009195919.1">
    <property type="nucleotide sequence ID" value="NZ_AODQ01000062.1"/>
</dbReference>
<keyword evidence="3" id="KW-1133">Transmembrane helix</keyword>
<evidence type="ECO:0000313" key="9">
    <source>
        <dbReference type="Proteomes" id="UP000011910"/>
    </source>
</evidence>
<feature type="compositionally biased region" description="Low complexity" evidence="6">
    <location>
        <begin position="375"/>
        <end position="425"/>
    </location>
</feature>
<dbReference type="GO" id="GO:0012505">
    <property type="term" value="C:endomembrane system"/>
    <property type="evidence" value="ECO:0007669"/>
    <property type="project" value="UniProtKB-SubCell"/>
</dbReference>
<evidence type="ECO:0000259" key="7">
    <source>
        <dbReference type="Pfam" id="PF06803"/>
    </source>
</evidence>
<evidence type="ECO:0000256" key="1">
    <source>
        <dbReference type="ARBA" id="ARBA00004127"/>
    </source>
</evidence>
<evidence type="ECO:0000256" key="3">
    <source>
        <dbReference type="ARBA" id="ARBA00022989"/>
    </source>
</evidence>
<dbReference type="InterPro" id="IPR010652">
    <property type="entry name" value="DUF1232"/>
</dbReference>
<evidence type="ECO:0000256" key="5">
    <source>
        <dbReference type="SAM" id="Coils"/>
    </source>
</evidence>
<organism evidence="8 9">
    <name type="scientific">Cesiribacter andamanensis AMV16</name>
    <dbReference type="NCBI Taxonomy" id="1279009"/>
    <lineage>
        <taxon>Bacteria</taxon>
        <taxon>Pseudomonadati</taxon>
        <taxon>Bacteroidota</taxon>
        <taxon>Cytophagia</taxon>
        <taxon>Cytophagales</taxon>
        <taxon>Cesiribacteraceae</taxon>
        <taxon>Cesiribacter</taxon>
    </lineage>
</organism>
<keyword evidence="5" id="KW-0175">Coiled coil</keyword>
<feature type="domain" description="DUF1232" evidence="7">
    <location>
        <begin position="272"/>
        <end position="306"/>
    </location>
</feature>
<reference evidence="8 9" key="1">
    <citation type="journal article" date="2013" name="Genome Announc.">
        <title>Draft Genome Sequence of Cesiribacter andamanensis Strain AMV16T, Isolated from a Soil Sample from a Mud Volcano in the Andaman Islands, India.</title>
        <authorList>
            <person name="Shivaji S."/>
            <person name="Ara S."/>
            <person name="Begum Z."/>
            <person name="Srinivas T.N."/>
            <person name="Singh A."/>
            <person name="Kumar Pinnaka A."/>
        </authorList>
    </citation>
    <scope>NUCLEOTIDE SEQUENCE [LARGE SCALE GENOMIC DNA]</scope>
    <source>
        <strain evidence="8 9">AMV16</strain>
    </source>
</reference>
<protein>
    <recommendedName>
        <fullName evidence="7">DUF1232 domain-containing protein</fullName>
    </recommendedName>
</protein>
<feature type="region of interest" description="Disordered" evidence="6">
    <location>
        <begin position="326"/>
        <end position="425"/>
    </location>
</feature>
<evidence type="ECO:0000256" key="2">
    <source>
        <dbReference type="ARBA" id="ARBA00022692"/>
    </source>
</evidence>
<keyword evidence="4" id="KW-0472">Membrane</keyword>
<dbReference type="EMBL" id="AODQ01000062">
    <property type="protein sequence ID" value="EMR02331.1"/>
    <property type="molecule type" value="Genomic_DNA"/>
</dbReference>
<dbReference type="OrthoDB" id="9800034at2"/>
<dbReference type="eggNOG" id="COG3339">
    <property type="taxonomic scope" value="Bacteria"/>
</dbReference>
<evidence type="ECO:0000256" key="4">
    <source>
        <dbReference type="ARBA" id="ARBA00023136"/>
    </source>
</evidence>
<dbReference type="STRING" id="1279009.ADICEAN_02529"/>
<proteinExistence type="predicted"/>
<feature type="coiled-coil region" evidence="5">
    <location>
        <begin position="40"/>
        <end position="93"/>
    </location>
</feature>
<dbReference type="Proteomes" id="UP000011910">
    <property type="component" value="Unassembled WGS sequence"/>
</dbReference>
<keyword evidence="2" id="KW-0812">Transmembrane</keyword>
<comment type="subcellular location">
    <subcellularLocation>
        <location evidence="1">Endomembrane system</location>
        <topology evidence="1">Multi-pass membrane protein</topology>
    </subcellularLocation>
</comment>
<comment type="caution">
    <text evidence="8">The sequence shown here is derived from an EMBL/GenBank/DDBJ whole genome shotgun (WGS) entry which is preliminary data.</text>
</comment>
<evidence type="ECO:0000313" key="8">
    <source>
        <dbReference type="EMBL" id="EMR02331.1"/>
    </source>
</evidence>